<evidence type="ECO:0000256" key="4">
    <source>
        <dbReference type="ARBA" id="ARBA00023065"/>
    </source>
</evidence>
<dbReference type="Proteomes" id="UP000077245">
    <property type="component" value="Unassembled WGS sequence"/>
</dbReference>
<dbReference type="GO" id="GO:0033178">
    <property type="term" value="C:proton-transporting two-sector ATPase complex, catalytic domain"/>
    <property type="evidence" value="ECO:0007669"/>
    <property type="project" value="InterPro"/>
</dbReference>
<comment type="similarity">
    <text evidence="1 7">Belongs to the V-ATPase E subunit family.</text>
</comment>
<dbReference type="Gene3D" id="3.30.2320.30">
    <property type="entry name" value="ATP synthase, E subunit, C-terminal"/>
    <property type="match status" value="1"/>
</dbReference>
<comment type="subcellular location">
    <subcellularLocation>
        <location evidence="7">Cell membrane</location>
        <topology evidence="7">Peripheral membrane protein</topology>
    </subcellularLocation>
</comment>
<keyword evidence="2 7" id="KW-0813">Transport</keyword>
<keyword evidence="9" id="KW-1185">Reference proteome</keyword>
<dbReference type="EMBL" id="LWMV01000213">
    <property type="protein sequence ID" value="KZX10406.1"/>
    <property type="molecule type" value="Genomic_DNA"/>
</dbReference>
<evidence type="ECO:0000256" key="7">
    <source>
        <dbReference type="HAMAP-Rule" id="MF_00311"/>
    </source>
</evidence>
<comment type="caution">
    <text evidence="8">The sequence shown here is derived from an EMBL/GenBank/DDBJ whole genome shotgun (WGS) entry which is preliminary data.</text>
</comment>
<dbReference type="HAMAP" id="MF_00311">
    <property type="entry name" value="ATP_synth_E_arch"/>
    <property type="match status" value="1"/>
</dbReference>
<keyword evidence="5 7" id="KW-0472">Membrane</keyword>
<dbReference type="GO" id="GO:0046933">
    <property type="term" value="F:proton-transporting ATP synthase activity, rotational mechanism"/>
    <property type="evidence" value="ECO:0007669"/>
    <property type="project" value="UniProtKB-UniRule"/>
</dbReference>
<dbReference type="Pfam" id="PF01991">
    <property type="entry name" value="vATP-synt_E"/>
    <property type="match status" value="1"/>
</dbReference>
<evidence type="ECO:0000256" key="5">
    <source>
        <dbReference type="ARBA" id="ARBA00023136"/>
    </source>
</evidence>
<evidence type="ECO:0000313" key="9">
    <source>
        <dbReference type="Proteomes" id="UP000077245"/>
    </source>
</evidence>
<comment type="subunit">
    <text evidence="7">Has multiple subunits with at least A(3), B(3), C, D, E, F, H, I and proteolipid K(x).</text>
</comment>
<proteinExistence type="inferred from homology"/>
<keyword evidence="6 7" id="KW-0066">ATP synthesis</keyword>
<reference evidence="8 9" key="1">
    <citation type="submission" date="2016-04" db="EMBL/GenBank/DDBJ databases">
        <title>Genome sequence of Methanobrevibacter curvatus DSM 11111.</title>
        <authorList>
            <person name="Poehlein A."/>
            <person name="Seedorf H."/>
            <person name="Daniel R."/>
        </authorList>
    </citation>
    <scope>NUCLEOTIDE SEQUENCE [LARGE SCALE GENOMIC DNA]</scope>
    <source>
        <strain evidence="8 9">DSM 11111</strain>
    </source>
</reference>
<dbReference type="Gene3D" id="1.20.5.620">
    <property type="entry name" value="F1F0 ATP synthase subunit B, membrane domain"/>
    <property type="match status" value="1"/>
</dbReference>
<protein>
    <recommendedName>
        <fullName evidence="7">A-type ATP synthase subunit E</fullName>
    </recommendedName>
</protein>
<keyword evidence="3 7" id="KW-0375">Hydrogen ion transport</keyword>
<dbReference type="GO" id="GO:0042777">
    <property type="term" value="P:proton motive force-driven plasma membrane ATP synthesis"/>
    <property type="evidence" value="ECO:0007669"/>
    <property type="project" value="UniProtKB-UniRule"/>
</dbReference>
<dbReference type="AlphaFoldDB" id="A0A165Z8W2"/>
<sequence length="207" mass="22578">MSSGAEKIVSNILSQSQAKADKIIQEAEAESKNIVDNGSADAELEKQKILDEANKSSNLRYQQIISEAKMKGRRLELDAREEVIEEAFNKATEKIKDLSSGSNSQYINSLESVITEAGSEIGGGNLVIHVKQEDKSKIEGSIDKIAKTITLDTGNNTSFEFGEAINTIGGAVVKTSNGDVEVNNTIESRILRYKKSLRLEVANILFK</sequence>
<dbReference type="PATRIC" id="fig|49547.3.peg.1877"/>
<organism evidence="8 9">
    <name type="scientific">Methanobrevibacter curvatus</name>
    <dbReference type="NCBI Taxonomy" id="49547"/>
    <lineage>
        <taxon>Archaea</taxon>
        <taxon>Methanobacteriati</taxon>
        <taxon>Methanobacteriota</taxon>
        <taxon>Methanomada group</taxon>
        <taxon>Methanobacteria</taxon>
        <taxon>Methanobacteriales</taxon>
        <taxon>Methanobacteriaceae</taxon>
        <taxon>Methanobrevibacter</taxon>
    </lineage>
</organism>
<dbReference type="RefSeq" id="WP_067092544.1">
    <property type="nucleotide sequence ID" value="NZ_LWMV01000213.1"/>
</dbReference>
<comment type="function">
    <text evidence="7">Component of the A-type ATP synthase that produces ATP from ADP in the presence of a proton gradient across the membrane.</text>
</comment>
<dbReference type="OrthoDB" id="4691at2157"/>
<dbReference type="InterPro" id="IPR002842">
    <property type="entry name" value="ATPase_V1_Esu"/>
</dbReference>
<keyword evidence="7" id="KW-1003">Cell membrane</keyword>
<gene>
    <name evidence="7 8" type="primary">atpE</name>
    <name evidence="8" type="ORF">MBCUR_17760</name>
</gene>
<evidence type="ECO:0000256" key="6">
    <source>
        <dbReference type="ARBA" id="ARBA00023310"/>
    </source>
</evidence>
<accession>A0A165Z8W2</accession>
<evidence type="ECO:0000256" key="2">
    <source>
        <dbReference type="ARBA" id="ARBA00022448"/>
    </source>
</evidence>
<evidence type="ECO:0000313" key="8">
    <source>
        <dbReference type="EMBL" id="KZX10406.1"/>
    </source>
</evidence>
<dbReference type="SUPFAM" id="SSF160527">
    <property type="entry name" value="V-type ATPase subunit E-like"/>
    <property type="match status" value="1"/>
</dbReference>
<evidence type="ECO:0000256" key="3">
    <source>
        <dbReference type="ARBA" id="ARBA00022781"/>
    </source>
</evidence>
<name>A0A165Z8W2_9EURY</name>
<dbReference type="GO" id="GO:0005524">
    <property type="term" value="F:ATP binding"/>
    <property type="evidence" value="ECO:0007669"/>
    <property type="project" value="UniProtKB-UniRule"/>
</dbReference>
<dbReference type="GO" id="GO:0046961">
    <property type="term" value="F:proton-transporting ATPase activity, rotational mechanism"/>
    <property type="evidence" value="ECO:0007669"/>
    <property type="project" value="InterPro"/>
</dbReference>
<dbReference type="STRING" id="49547.MBCUR_17760"/>
<evidence type="ECO:0000256" key="1">
    <source>
        <dbReference type="ARBA" id="ARBA00005901"/>
    </source>
</evidence>
<keyword evidence="4 7" id="KW-0406">Ion transport</keyword>
<dbReference type="InterPro" id="IPR038495">
    <property type="entry name" value="ATPase_E_C"/>
</dbReference>
<dbReference type="GO" id="GO:0005886">
    <property type="term" value="C:plasma membrane"/>
    <property type="evidence" value="ECO:0007669"/>
    <property type="project" value="UniProtKB-SubCell"/>
</dbReference>